<dbReference type="HAMAP" id="MF_01334">
    <property type="entry name" value="Ribosomal_bL25_CTC"/>
    <property type="match status" value="1"/>
</dbReference>
<evidence type="ECO:0000256" key="2">
    <source>
        <dbReference type="ARBA" id="ARBA00022884"/>
    </source>
</evidence>
<comment type="subunit">
    <text evidence="5">Part of the 50S ribosomal subunit; part of the 5S rRNA/L5/L18/L25 subcomplex. Contacts the 5S rRNA. Binds to the 5S rRNA independently of L5 and L18.</text>
</comment>
<gene>
    <name evidence="5" type="primary">rplY</name>
    <name evidence="5" type="synonym">ctc</name>
    <name evidence="8" type="ORF">AAIA72_00410</name>
</gene>
<dbReference type="InterPro" id="IPR020055">
    <property type="entry name" value="Ribosomal_bL25_short"/>
</dbReference>
<proteinExistence type="inferred from homology"/>
<dbReference type="GO" id="GO:0003735">
    <property type="term" value="F:structural constituent of ribosome"/>
    <property type="evidence" value="ECO:0007669"/>
    <property type="project" value="InterPro"/>
</dbReference>
<dbReference type="InterPro" id="IPR037121">
    <property type="entry name" value="Ribosomal_bL25_C"/>
</dbReference>
<dbReference type="FunFam" id="2.40.240.10:FF:000002">
    <property type="entry name" value="50S ribosomal protein L25"/>
    <property type="match status" value="1"/>
</dbReference>
<keyword evidence="2 5" id="KW-0694">RNA-binding</keyword>
<keyword evidence="4 5" id="KW-0687">Ribonucleoprotein</keyword>
<evidence type="ECO:0000256" key="1">
    <source>
        <dbReference type="ARBA" id="ARBA00022730"/>
    </source>
</evidence>
<organism evidence="8">
    <name type="scientific">Thermohahella caldifontis</name>
    <dbReference type="NCBI Taxonomy" id="3142973"/>
    <lineage>
        <taxon>Bacteria</taxon>
        <taxon>Pseudomonadati</taxon>
        <taxon>Pseudomonadota</taxon>
        <taxon>Gammaproteobacteria</taxon>
        <taxon>Oceanospirillales</taxon>
        <taxon>Hahellaceae</taxon>
        <taxon>Thermohahella</taxon>
    </lineage>
</organism>
<sequence>MSDIQFNVSVRDVQGKGASRRLRREMKVPGILYGGDKAPLNIAIPENELMKVLDTESFYSHVIELNIDGNKERAILKDLQRHPYKPTVLHIDFMRVVAGHKITVQVPLHFINEDKCDAIKNQGGKANHLLNEVEIECLPKDLPDFIEVDLAEVKMDEILHLSDLKLPEGVELVALRHGPDHDLPVVAIHKPKGAAEAEGEAEGEEAGE</sequence>
<evidence type="ECO:0000259" key="7">
    <source>
        <dbReference type="Pfam" id="PF14693"/>
    </source>
</evidence>
<dbReference type="GO" id="GO:0006412">
    <property type="term" value="P:translation"/>
    <property type="evidence" value="ECO:0007669"/>
    <property type="project" value="UniProtKB-UniRule"/>
</dbReference>
<dbReference type="InterPro" id="IPR001021">
    <property type="entry name" value="Ribosomal_bL25_long"/>
</dbReference>
<dbReference type="NCBIfam" id="NF004612">
    <property type="entry name" value="PRK05943.1"/>
    <property type="match status" value="1"/>
</dbReference>
<dbReference type="NCBIfam" id="NF004130">
    <property type="entry name" value="PRK05618.1-5"/>
    <property type="match status" value="1"/>
</dbReference>
<dbReference type="PANTHER" id="PTHR33284">
    <property type="entry name" value="RIBOSOMAL PROTEIN L25/GLN-TRNA SYNTHETASE, ANTI-CODON-BINDING DOMAIN-CONTAINING PROTEIN"/>
    <property type="match status" value="1"/>
</dbReference>
<reference evidence="8" key="1">
    <citation type="submission" date="2024-05" db="EMBL/GenBank/DDBJ databases">
        <title>Genome sequencing of novel strain.</title>
        <authorList>
            <person name="Ganbat D."/>
            <person name="Ganbat S."/>
            <person name="Lee S.-J."/>
        </authorList>
    </citation>
    <scope>NUCLEOTIDE SEQUENCE</scope>
    <source>
        <strain evidence="8">SMD15-11</strain>
    </source>
</reference>
<comment type="similarity">
    <text evidence="5">Belongs to the bacterial ribosomal protein bL25 family. CTC subfamily.</text>
</comment>
<dbReference type="RefSeq" id="WP_369601490.1">
    <property type="nucleotide sequence ID" value="NZ_CP154858.1"/>
</dbReference>
<dbReference type="InterPro" id="IPR011035">
    <property type="entry name" value="Ribosomal_bL25/Gln-tRNA_synth"/>
</dbReference>
<dbReference type="GO" id="GO:0008097">
    <property type="term" value="F:5S rRNA binding"/>
    <property type="evidence" value="ECO:0007669"/>
    <property type="project" value="InterPro"/>
</dbReference>
<dbReference type="Gene3D" id="2.40.240.10">
    <property type="entry name" value="Ribosomal Protein L25, Chain P"/>
    <property type="match status" value="1"/>
</dbReference>
<feature type="domain" description="Large ribosomal subunit protein bL25 beta" evidence="7">
    <location>
        <begin position="101"/>
        <end position="192"/>
    </location>
</feature>
<dbReference type="InterPro" id="IPR020056">
    <property type="entry name" value="Rbsml_bL25/Gln-tRNA_synth_N"/>
</dbReference>
<protein>
    <recommendedName>
        <fullName evidence="5">Large ribosomal subunit protein bL25</fullName>
    </recommendedName>
    <alternativeName>
        <fullName evidence="5">General stress protein CTC</fullName>
    </alternativeName>
</protein>
<accession>A0AB39UWX1</accession>
<evidence type="ECO:0000256" key="3">
    <source>
        <dbReference type="ARBA" id="ARBA00022980"/>
    </source>
</evidence>
<comment type="function">
    <text evidence="5">This is one of the proteins that binds to the 5S RNA in the ribosome where it forms part of the central protuberance.</text>
</comment>
<name>A0AB39UWX1_9GAMM</name>
<feature type="domain" description="Large ribosomal subunit protein bL25 L25" evidence="6">
    <location>
        <begin position="7"/>
        <end position="93"/>
    </location>
</feature>
<dbReference type="GO" id="GO:0022625">
    <property type="term" value="C:cytosolic large ribosomal subunit"/>
    <property type="evidence" value="ECO:0007669"/>
    <property type="project" value="TreeGrafter"/>
</dbReference>
<dbReference type="NCBIfam" id="NF004128">
    <property type="entry name" value="PRK05618.1-2"/>
    <property type="match status" value="1"/>
</dbReference>
<keyword evidence="3 5" id="KW-0689">Ribosomal protein</keyword>
<evidence type="ECO:0000256" key="4">
    <source>
        <dbReference type="ARBA" id="ARBA00023274"/>
    </source>
</evidence>
<dbReference type="SUPFAM" id="SSF50715">
    <property type="entry name" value="Ribosomal protein L25-like"/>
    <property type="match status" value="1"/>
</dbReference>
<evidence type="ECO:0000256" key="5">
    <source>
        <dbReference type="HAMAP-Rule" id="MF_01334"/>
    </source>
</evidence>
<dbReference type="Pfam" id="PF01386">
    <property type="entry name" value="Ribosomal_L25p"/>
    <property type="match status" value="1"/>
</dbReference>
<dbReference type="InterPro" id="IPR020930">
    <property type="entry name" value="Ribosomal_uL5_bac-type"/>
</dbReference>
<dbReference type="InterPro" id="IPR020057">
    <property type="entry name" value="Ribosomal_bL25_b-dom"/>
</dbReference>
<dbReference type="PANTHER" id="PTHR33284:SF1">
    <property type="entry name" value="RIBOSOMAL PROTEIN L25_GLN-TRNA SYNTHETASE, ANTI-CODON-BINDING DOMAIN-CONTAINING PROTEIN"/>
    <property type="match status" value="1"/>
</dbReference>
<dbReference type="AlphaFoldDB" id="A0AB39UWX1"/>
<keyword evidence="1 5" id="KW-0699">rRNA-binding</keyword>
<dbReference type="CDD" id="cd00495">
    <property type="entry name" value="Ribosomal_L25_TL5_CTC"/>
    <property type="match status" value="1"/>
</dbReference>
<dbReference type="EMBL" id="CP154858">
    <property type="protein sequence ID" value="XDT72484.1"/>
    <property type="molecule type" value="Genomic_DNA"/>
</dbReference>
<dbReference type="NCBIfam" id="TIGR00731">
    <property type="entry name" value="bL25_bact_ctc"/>
    <property type="match status" value="1"/>
</dbReference>
<dbReference type="Gene3D" id="2.170.120.20">
    <property type="entry name" value="Ribosomal protein L25, beta domain"/>
    <property type="match status" value="1"/>
</dbReference>
<dbReference type="InterPro" id="IPR029751">
    <property type="entry name" value="Ribosomal_L25_dom"/>
</dbReference>
<dbReference type="KEGG" id="tcd:AAIA72_00410"/>
<evidence type="ECO:0000259" key="6">
    <source>
        <dbReference type="Pfam" id="PF01386"/>
    </source>
</evidence>
<evidence type="ECO:0000313" key="8">
    <source>
        <dbReference type="EMBL" id="XDT72484.1"/>
    </source>
</evidence>
<dbReference type="Pfam" id="PF14693">
    <property type="entry name" value="Ribosomal_TL5_C"/>
    <property type="match status" value="1"/>
</dbReference>
<dbReference type="HAMAP" id="MF_01336">
    <property type="entry name" value="Ribosomal_bL25"/>
    <property type="match status" value="1"/>
</dbReference>